<dbReference type="InterPro" id="IPR043202">
    <property type="entry name" value="Band-7_stomatin-like"/>
</dbReference>
<dbReference type="InterPro" id="IPR001107">
    <property type="entry name" value="Band_7"/>
</dbReference>
<name>A0AB94IYB4_9BACT</name>
<dbReference type="RefSeq" id="WP_015556929.1">
    <property type="nucleotide sequence ID" value="NC_021038.1"/>
</dbReference>
<evidence type="ECO:0000313" key="7">
    <source>
        <dbReference type="Proteomes" id="UP000008957"/>
    </source>
</evidence>
<organism evidence="6 7">
    <name type="scientific">Fretibacterium fastidiosum</name>
    <dbReference type="NCBI Taxonomy" id="651822"/>
    <lineage>
        <taxon>Bacteria</taxon>
        <taxon>Thermotogati</taxon>
        <taxon>Synergistota</taxon>
        <taxon>Synergistia</taxon>
        <taxon>Synergistales</taxon>
        <taxon>Aminobacteriaceae</taxon>
        <taxon>Fretibacterium</taxon>
    </lineage>
</organism>
<evidence type="ECO:0000256" key="1">
    <source>
        <dbReference type="ARBA" id="ARBA00004370"/>
    </source>
</evidence>
<reference evidence="7" key="1">
    <citation type="submission" date="2010-03" db="EMBL/GenBank/DDBJ databases">
        <title>The genome sequence of Synergistetes sp. SGP1.</title>
        <authorList>
            <consortium name="metaHIT consortium -- http://www.metahit.eu/"/>
            <person name="Pajon A."/>
            <person name="Turner K."/>
            <person name="Parkhill J."/>
            <person name="Wade W."/>
            <person name="Vartoukian S."/>
        </authorList>
    </citation>
    <scope>NUCLEOTIDE SEQUENCE [LARGE SCALE GENOMIC DNA]</scope>
    <source>
        <strain evidence="7">SGP1</strain>
    </source>
</reference>
<feature type="domain" description="Band 7" evidence="5">
    <location>
        <begin position="31"/>
        <end position="188"/>
    </location>
</feature>
<evidence type="ECO:0000256" key="2">
    <source>
        <dbReference type="ARBA" id="ARBA00008164"/>
    </source>
</evidence>
<dbReference type="Proteomes" id="UP000008957">
    <property type="component" value="Chromosome"/>
</dbReference>
<keyword evidence="7" id="KW-1185">Reference proteome</keyword>
<dbReference type="InterPro" id="IPR001972">
    <property type="entry name" value="Stomatin_HflK_fam"/>
</dbReference>
<evidence type="ECO:0000259" key="5">
    <source>
        <dbReference type="SMART" id="SM00244"/>
    </source>
</evidence>
<dbReference type="PANTHER" id="PTHR10264:SF19">
    <property type="entry name" value="AT06885P-RELATED"/>
    <property type="match status" value="1"/>
</dbReference>
<sequence>MVLDSSDLAFIFSNLGGLFMAVLLLLFILSFSVRIVPEYRRLVLFRLGRLVGSRGPGIVLLIPLLDRAVTVDLRILTLDVPVQEVITKDNVAIKVNAVVYFRVLDPSKSVVEVENYIVATSQLAQTTLRSVVGSVEMDEVLSSREKINQELQEIIDERTDPWGIKVSAVEVKELELPEGMKRAMARQAEAERERRAKIIAAEGELQAATKLSEAARQMEVSPVTLQLRYLQTIREIAGERNSTTFFPIPIDLLRPFINQAFGGRTQEGPDKA</sequence>
<keyword evidence="4" id="KW-1133">Transmembrane helix</keyword>
<evidence type="ECO:0000256" key="4">
    <source>
        <dbReference type="SAM" id="Phobius"/>
    </source>
</evidence>
<evidence type="ECO:0000256" key="3">
    <source>
        <dbReference type="ARBA" id="ARBA00023136"/>
    </source>
</evidence>
<proteinExistence type="inferred from homology"/>
<dbReference type="GO" id="GO:0005886">
    <property type="term" value="C:plasma membrane"/>
    <property type="evidence" value="ECO:0007669"/>
    <property type="project" value="InterPro"/>
</dbReference>
<dbReference type="InterPro" id="IPR018080">
    <property type="entry name" value="Band_7/stomatin-like_CS"/>
</dbReference>
<feature type="transmembrane region" description="Helical" evidence="4">
    <location>
        <begin position="12"/>
        <end position="36"/>
    </location>
</feature>
<reference evidence="6 7" key="2">
    <citation type="submission" date="2010-03" db="EMBL/GenBank/DDBJ databases">
        <authorList>
            <person name="Pajon A."/>
        </authorList>
    </citation>
    <scope>NUCLEOTIDE SEQUENCE [LARGE SCALE GENOMIC DNA]</scope>
    <source>
        <strain evidence="6 7">SGP1</strain>
    </source>
</reference>
<dbReference type="PROSITE" id="PS01270">
    <property type="entry name" value="BAND_7"/>
    <property type="match status" value="1"/>
</dbReference>
<dbReference type="Gene3D" id="6.10.250.2090">
    <property type="match status" value="1"/>
</dbReference>
<comment type="subcellular location">
    <subcellularLocation>
        <location evidence="1">Membrane</location>
    </subcellularLocation>
</comment>
<dbReference type="PANTHER" id="PTHR10264">
    <property type="entry name" value="BAND 7 PROTEIN-RELATED"/>
    <property type="match status" value="1"/>
</dbReference>
<gene>
    <name evidence="6" type="ORF">SY1_19550</name>
</gene>
<protein>
    <submittedName>
        <fullName evidence="6">SPFH domain, Band 7 family protein</fullName>
    </submittedName>
</protein>
<dbReference type="SMART" id="SM00244">
    <property type="entry name" value="PHB"/>
    <property type="match status" value="1"/>
</dbReference>
<dbReference type="SUPFAM" id="SSF117892">
    <property type="entry name" value="Band 7/SPFH domain"/>
    <property type="match status" value="1"/>
</dbReference>
<dbReference type="CDD" id="cd08826">
    <property type="entry name" value="SPFH_eoslipins_u1"/>
    <property type="match status" value="1"/>
</dbReference>
<comment type="similarity">
    <text evidence="2">Belongs to the band 7/mec-2 family.</text>
</comment>
<dbReference type="KEGG" id="sbr:SY1_19550"/>
<keyword evidence="3 4" id="KW-0472">Membrane</keyword>
<dbReference type="InterPro" id="IPR036013">
    <property type="entry name" value="Band_7/SPFH_dom_sf"/>
</dbReference>
<dbReference type="PRINTS" id="PR00721">
    <property type="entry name" value="STOMATIN"/>
</dbReference>
<dbReference type="FunFam" id="3.30.479.30:FF:000004">
    <property type="entry name" value="Putative membrane protease family, stomatin"/>
    <property type="match status" value="1"/>
</dbReference>
<accession>A0AB94IYB4</accession>
<evidence type="ECO:0000313" key="6">
    <source>
        <dbReference type="EMBL" id="CBL28782.1"/>
    </source>
</evidence>
<dbReference type="Pfam" id="PF01145">
    <property type="entry name" value="Band_7"/>
    <property type="match status" value="1"/>
</dbReference>
<dbReference type="AlphaFoldDB" id="A0AB94IYB4"/>
<keyword evidence="4" id="KW-0812">Transmembrane</keyword>
<dbReference type="Gene3D" id="3.30.479.30">
    <property type="entry name" value="Band 7 domain"/>
    <property type="match status" value="1"/>
</dbReference>
<dbReference type="EMBL" id="FP929056">
    <property type="protein sequence ID" value="CBL28782.1"/>
    <property type="molecule type" value="Genomic_DNA"/>
</dbReference>
<dbReference type="GO" id="GO:0098552">
    <property type="term" value="C:side of membrane"/>
    <property type="evidence" value="ECO:0007669"/>
    <property type="project" value="UniProtKB-ARBA"/>
</dbReference>